<dbReference type="EMBL" id="MPUH01000007">
    <property type="protein sequence ID" value="OMJ95806.1"/>
    <property type="molecule type" value="Genomic_DNA"/>
</dbReference>
<reference evidence="4 5" key="1">
    <citation type="submission" date="2016-11" db="EMBL/GenBank/DDBJ databases">
        <title>The macronuclear genome of Stentor coeruleus: a giant cell with tiny introns.</title>
        <authorList>
            <person name="Slabodnick M."/>
            <person name="Ruby J.G."/>
            <person name="Reiff S.B."/>
            <person name="Swart E.C."/>
            <person name="Gosai S."/>
            <person name="Prabakaran S."/>
            <person name="Witkowska E."/>
            <person name="Larue G.E."/>
            <person name="Fisher S."/>
            <person name="Freeman R.M."/>
            <person name="Gunawardena J."/>
            <person name="Chu W."/>
            <person name="Stover N.A."/>
            <person name="Gregory B.D."/>
            <person name="Nowacki M."/>
            <person name="Derisi J."/>
            <person name="Roy S.W."/>
            <person name="Marshall W.F."/>
            <person name="Sood P."/>
        </authorList>
    </citation>
    <scope>NUCLEOTIDE SEQUENCE [LARGE SCALE GENOMIC DNA]</scope>
    <source>
        <strain evidence="4">WM001</strain>
    </source>
</reference>
<name>A0A1R2D3L7_9CILI</name>
<evidence type="ECO:0000313" key="5">
    <source>
        <dbReference type="Proteomes" id="UP000187209"/>
    </source>
</evidence>
<dbReference type="InterPro" id="IPR001680">
    <property type="entry name" value="WD40_rpt"/>
</dbReference>
<evidence type="ECO:0000313" key="4">
    <source>
        <dbReference type="EMBL" id="OMJ95806.1"/>
    </source>
</evidence>
<accession>A0A1R2D3L7</accession>
<dbReference type="SMART" id="SM00320">
    <property type="entry name" value="WD40"/>
    <property type="match status" value="4"/>
</dbReference>
<dbReference type="PANTHER" id="PTHR14221:SF0">
    <property type="entry name" value="WD REPEAT-CONTAINING PROTEIN 44"/>
    <property type="match status" value="1"/>
</dbReference>
<dbReference type="Gene3D" id="2.130.10.10">
    <property type="entry name" value="YVTN repeat-like/Quinoprotein amine dehydrogenase"/>
    <property type="match status" value="1"/>
</dbReference>
<evidence type="ECO:0000256" key="1">
    <source>
        <dbReference type="ARBA" id="ARBA00022574"/>
    </source>
</evidence>
<dbReference type="AlphaFoldDB" id="A0A1R2D3L7"/>
<evidence type="ECO:0000256" key="3">
    <source>
        <dbReference type="PROSITE-ProRule" id="PRU00221"/>
    </source>
</evidence>
<dbReference type="PANTHER" id="PTHR14221">
    <property type="entry name" value="WD REPEAT DOMAIN 44"/>
    <property type="match status" value="1"/>
</dbReference>
<sequence length="371" mass="41968">MESDDEFFDAKEYDEESIARRTLKLSLRSNSQAQTKTKKPADFSDISQISQITLPFNSTSWTIKFNPDGTHLAIAGNQGTILLYSIGKNEILYNPIQLNEHSYDITSLSWSSQKTLLSSSIDHTVKEWGIQGSSLATFNYHCKVVSCAYLPQDNNFFIAIFEDFVIRNVHIPTKHIVNSVQLFGNIYCLALSPSGNTVAVGLDKGLVLPFRVRETDFKLIDLPIIEAKNRRGFKRKGKKVTGLHIVNDEEIIITTLDSNIRRYSLQDSLMKQKYKGAALKNKEFCAVVTYDKEYVICGSEKGRFLVWKYQLAEKLKNHDYESVRGNKSNVAEYVAVAPESVVDVINREKGSDITYLVVTIDMGNLLKIYTC</sequence>
<dbReference type="InterPro" id="IPR040324">
    <property type="entry name" value="WDR44/Dgr2"/>
</dbReference>
<keyword evidence="1 3" id="KW-0853">WD repeat</keyword>
<protein>
    <submittedName>
        <fullName evidence="4">Uncharacterized protein</fullName>
    </submittedName>
</protein>
<dbReference type="OrthoDB" id="348505at2759"/>
<dbReference type="Pfam" id="PF00400">
    <property type="entry name" value="WD40"/>
    <property type="match status" value="1"/>
</dbReference>
<dbReference type="PROSITE" id="PS50082">
    <property type="entry name" value="WD_REPEATS_2"/>
    <property type="match status" value="1"/>
</dbReference>
<dbReference type="InterPro" id="IPR015943">
    <property type="entry name" value="WD40/YVTN_repeat-like_dom_sf"/>
</dbReference>
<keyword evidence="5" id="KW-1185">Reference proteome</keyword>
<evidence type="ECO:0000256" key="2">
    <source>
        <dbReference type="ARBA" id="ARBA00022737"/>
    </source>
</evidence>
<gene>
    <name evidence="4" type="ORF">SteCoe_699</name>
</gene>
<feature type="repeat" description="WD" evidence="3">
    <location>
        <begin position="98"/>
        <end position="138"/>
    </location>
</feature>
<keyword evidence="2" id="KW-0677">Repeat</keyword>
<organism evidence="4 5">
    <name type="scientific">Stentor coeruleus</name>
    <dbReference type="NCBI Taxonomy" id="5963"/>
    <lineage>
        <taxon>Eukaryota</taxon>
        <taxon>Sar</taxon>
        <taxon>Alveolata</taxon>
        <taxon>Ciliophora</taxon>
        <taxon>Postciliodesmatophora</taxon>
        <taxon>Heterotrichea</taxon>
        <taxon>Heterotrichida</taxon>
        <taxon>Stentoridae</taxon>
        <taxon>Stentor</taxon>
    </lineage>
</organism>
<comment type="caution">
    <text evidence="4">The sequence shown here is derived from an EMBL/GenBank/DDBJ whole genome shotgun (WGS) entry which is preliminary data.</text>
</comment>
<dbReference type="InterPro" id="IPR036322">
    <property type="entry name" value="WD40_repeat_dom_sf"/>
</dbReference>
<proteinExistence type="predicted"/>
<dbReference type="SUPFAM" id="SSF50978">
    <property type="entry name" value="WD40 repeat-like"/>
    <property type="match status" value="1"/>
</dbReference>
<dbReference type="Proteomes" id="UP000187209">
    <property type="component" value="Unassembled WGS sequence"/>
</dbReference>